<comment type="caution">
    <text evidence="5">The sequence shown here is derived from an EMBL/GenBank/DDBJ whole genome shotgun (WGS) entry which is preliminary data.</text>
</comment>
<dbReference type="EMBL" id="JBHUKR010000006">
    <property type="protein sequence ID" value="MFD2417138.1"/>
    <property type="molecule type" value="Genomic_DNA"/>
</dbReference>
<evidence type="ECO:0000313" key="5">
    <source>
        <dbReference type="EMBL" id="MFD2417138.1"/>
    </source>
</evidence>
<dbReference type="PRINTS" id="PR00038">
    <property type="entry name" value="HTHLUXR"/>
</dbReference>
<dbReference type="PROSITE" id="PS50043">
    <property type="entry name" value="HTH_LUXR_2"/>
    <property type="match status" value="1"/>
</dbReference>
<dbReference type="PANTHER" id="PTHR44688:SF16">
    <property type="entry name" value="DNA-BINDING TRANSCRIPTIONAL ACTIVATOR DEVR_DOSR"/>
    <property type="match status" value="1"/>
</dbReference>
<evidence type="ECO:0000313" key="6">
    <source>
        <dbReference type="Proteomes" id="UP001597417"/>
    </source>
</evidence>
<feature type="domain" description="HTH luxR-type" evidence="4">
    <location>
        <begin position="150"/>
        <end position="216"/>
    </location>
</feature>
<dbReference type="RefSeq" id="WP_378264562.1">
    <property type="nucleotide sequence ID" value="NZ_JBHUKR010000006.1"/>
</dbReference>
<keyword evidence="1" id="KW-0805">Transcription regulation</keyword>
<dbReference type="InterPro" id="IPR000792">
    <property type="entry name" value="Tscrpt_reg_LuxR_C"/>
</dbReference>
<dbReference type="PROSITE" id="PS00622">
    <property type="entry name" value="HTH_LUXR_1"/>
    <property type="match status" value="1"/>
</dbReference>
<evidence type="ECO:0000256" key="2">
    <source>
        <dbReference type="ARBA" id="ARBA00023125"/>
    </source>
</evidence>
<organism evidence="5 6">
    <name type="scientific">Amycolatopsis pigmentata</name>
    <dbReference type="NCBI Taxonomy" id="450801"/>
    <lineage>
        <taxon>Bacteria</taxon>
        <taxon>Bacillati</taxon>
        <taxon>Actinomycetota</taxon>
        <taxon>Actinomycetes</taxon>
        <taxon>Pseudonocardiales</taxon>
        <taxon>Pseudonocardiaceae</taxon>
        <taxon>Amycolatopsis</taxon>
    </lineage>
</organism>
<dbReference type="PANTHER" id="PTHR44688">
    <property type="entry name" value="DNA-BINDING TRANSCRIPTIONAL ACTIVATOR DEVR_DOSR"/>
    <property type="match status" value="1"/>
</dbReference>
<dbReference type="Pfam" id="PF00196">
    <property type="entry name" value="GerE"/>
    <property type="match status" value="1"/>
</dbReference>
<dbReference type="Proteomes" id="UP001597417">
    <property type="component" value="Unassembled WGS sequence"/>
</dbReference>
<keyword evidence="2" id="KW-0238">DNA-binding</keyword>
<proteinExistence type="predicted"/>
<evidence type="ECO:0000259" key="4">
    <source>
        <dbReference type="PROSITE" id="PS50043"/>
    </source>
</evidence>
<dbReference type="SMART" id="SM00421">
    <property type="entry name" value="HTH_LUXR"/>
    <property type="match status" value="1"/>
</dbReference>
<keyword evidence="3" id="KW-0804">Transcription</keyword>
<dbReference type="Gene3D" id="3.40.50.2300">
    <property type="match status" value="1"/>
</dbReference>
<evidence type="ECO:0000256" key="1">
    <source>
        <dbReference type="ARBA" id="ARBA00023015"/>
    </source>
</evidence>
<accession>A0ABW5FQ19</accession>
<name>A0ABW5FQ19_9PSEU</name>
<protein>
    <submittedName>
        <fullName evidence="5">Response regulator transcription factor</fullName>
    </submittedName>
</protein>
<dbReference type="SUPFAM" id="SSF46894">
    <property type="entry name" value="C-terminal effector domain of the bipartite response regulators"/>
    <property type="match status" value="1"/>
</dbReference>
<dbReference type="InterPro" id="IPR016032">
    <property type="entry name" value="Sig_transdc_resp-reg_C-effctor"/>
</dbReference>
<evidence type="ECO:0000256" key="3">
    <source>
        <dbReference type="ARBA" id="ARBA00023163"/>
    </source>
</evidence>
<gene>
    <name evidence="5" type="ORF">ACFSXZ_12465</name>
</gene>
<dbReference type="CDD" id="cd06170">
    <property type="entry name" value="LuxR_C_like"/>
    <property type="match status" value="1"/>
</dbReference>
<keyword evidence="6" id="KW-1185">Reference proteome</keyword>
<sequence>MPQKIDFLDRPMRTPQPRPVVRVAVRAADPLLRAGLIVELRDKPGIELVPAEATESDHADVVVAIAGADLTDLPPSRIRLVLIADHAQPADLWAAVERGLVVLVPRAEATTPRLLRAITDAHNGRGDLPAEQLGMLLRSLSRLHEDTLAPRDLTLTGLSKRETDVLRLLADGMDTGEIATALAYSERTVKNILHALLARLGLRNRTHAVAHALRHGLI</sequence>
<reference evidence="6" key="1">
    <citation type="journal article" date="2019" name="Int. J. Syst. Evol. Microbiol.">
        <title>The Global Catalogue of Microorganisms (GCM) 10K type strain sequencing project: providing services to taxonomists for standard genome sequencing and annotation.</title>
        <authorList>
            <consortium name="The Broad Institute Genomics Platform"/>
            <consortium name="The Broad Institute Genome Sequencing Center for Infectious Disease"/>
            <person name="Wu L."/>
            <person name="Ma J."/>
        </authorList>
    </citation>
    <scope>NUCLEOTIDE SEQUENCE [LARGE SCALE GENOMIC DNA]</scope>
    <source>
        <strain evidence="6">CGMCC 4.7645</strain>
    </source>
</reference>